<dbReference type="PANTHER" id="PTHR21581:SF6">
    <property type="entry name" value="TRAFFICKING PROTEIN PARTICLE COMPLEX SUBUNIT 12"/>
    <property type="match status" value="1"/>
</dbReference>
<evidence type="ECO:0000256" key="6">
    <source>
        <dbReference type="ARBA" id="ARBA00022670"/>
    </source>
</evidence>
<evidence type="ECO:0000256" key="5">
    <source>
        <dbReference type="ARBA" id="ARBA00022645"/>
    </source>
</evidence>
<comment type="function">
    <text evidence="1">Removes C-terminal D-alanyl residues from sugar-peptide cell wall precursors.</text>
</comment>
<evidence type="ECO:0000256" key="1">
    <source>
        <dbReference type="ARBA" id="ARBA00003217"/>
    </source>
</evidence>
<dbReference type="InterPro" id="IPR012338">
    <property type="entry name" value="Beta-lactam/transpept-like"/>
</dbReference>
<dbReference type="UniPathway" id="UPA00219"/>
<dbReference type="SUPFAM" id="SSF69189">
    <property type="entry name" value="Penicillin-binding protein associated domain"/>
    <property type="match status" value="1"/>
</dbReference>
<dbReference type="GO" id="GO:0009002">
    <property type="term" value="F:serine-type D-Ala-D-Ala carboxypeptidase activity"/>
    <property type="evidence" value="ECO:0007669"/>
    <property type="project" value="UniProtKB-EC"/>
</dbReference>
<evidence type="ECO:0000256" key="8">
    <source>
        <dbReference type="ARBA" id="ARBA00022801"/>
    </source>
</evidence>
<accession>A0A239CBX4</accession>
<evidence type="ECO:0000256" key="9">
    <source>
        <dbReference type="ARBA" id="ARBA00022960"/>
    </source>
</evidence>
<comment type="catalytic activity">
    <reaction evidence="12">
        <text>Preferential cleavage: (Ac)2-L-Lys-D-Ala-|-D-Ala. Also transpeptidation of peptidyl-alanyl moieties that are N-acyl substituents of D-alanine.</text>
        <dbReference type="EC" id="3.4.16.4"/>
    </reaction>
</comment>
<feature type="active site" description="Proton acceptor" evidence="13">
    <location>
        <position position="10"/>
    </location>
</feature>
<evidence type="ECO:0000256" key="2">
    <source>
        <dbReference type="ARBA" id="ARBA00004752"/>
    </source>
</evidence>
<keyword evidence="6" id="KW-0645">Protease</keyword>
<dbReference type="GO" id="GO:0071555">
    <property type="term" value="P:cell wall organization"/>
    <property type="evidence" value="ECO:0007669"/>
    <property type="project" value="UniProtKB-KW"/>
</dbReference>
<proteinExistence type="inferred from homology"/>
<evidence type="ECO:0000256" key="13">
    <source>
        <dbReference type="PIRSR" id="PIRSR618044-1"/>
    </source>
</evidence>
<keyword evidence="11" id="KW-0961">Cell wall biogenesis/degradation</keyword>
<sequence length="331" mass="36365">MRVEPASLTKLMTAYLAFSAIKEKRLDPQQMVTVSVRAWKVDAGSSKMFIDPATPVKVEDLLYGLIVQSGNDAAVALAEAVAGSEEAFVTLMNREAERMGMKNTRFANSHGLPHPGNYSTAADLATLAARLVSDHPDYYKIYATRQFTYNKITQPNRNRLLWQDPTVDGMKTGHTAAAGYCLIASAKRPSVGGERRLISVVLGAPSDQMRAQESQKLLNWGFQNFDTVKLYAKGQAVATPEVWKGAQGQVKIGFTRDIFVTVPKGVLEKMKPVLERKDPLVAPVAENSRVGTLKMVVDGKLLTELPVVALEQVNQATIFGRAWDSLRLMLK</sequence>
<evidence type="ECO:0000256" key="11">
    <source>
        <dbReference type="ARBA" id="ARBA00023316"/>
    </source>
</evidence>
<evidence type="ECO:0000313" key="17">
    <source>
        <dbReference type="EMBL" id="SNS17746.1"/>
    </source>
</evidence>
<evidence type="ECO:0000256" key="7">
    <source>
        <dbReference type="ARBA" id="ARBA00022729"/>
    </source>
</evidence>
<evidence type="ECO:0000256" key="15">
    <source>
        <dbReference type="RuleBase" id="RU004016"/>
    </source>
</evidence>
<dbReference type="Pfam" id="PF00768">
    <property type="entry name" value="Peptidase_S11"/>
    <property type="match status" value="1"/>
</dbReference>
<gene>
    <name evidence="17" type="ORF">SAMN06265795_101376</name>
</gene>
<evidence type="ECO:0000313" key="18">
    <source>
        <dbReference type="Proteomes" id="UP000198284"/>
    </source>
</evidence>
<keyword evidence="18" id="KW-1185">Reference proteome</keyword>
<feature type="active site" evidence="13">
    <location>
        <position position="69"/>
    </location>
</feature>
<keyword evidence="8" id="KW-0378">Hydrolase</keyword>
<evidence type="ECO:0000256" key="12">
    <source>
        <dbReference type="ARBA" id="ARBA00034000"/>
    </source>
</evidence>
<evidence type="ECO:0000259" key="16">
    <source>
        <dbReference type="SMART" id="SM00936"/>
    </source>
</evidence>
<dbReference type="GO" id="GO:0006508">
    <property type="term" value="P:proteolysis"/>
    <property type="evidence" value="ECO:0007669"/>
    <property type="project" value="UniProtKB-KW"/>
</dbReference>
<feature type="binding site" evidence="14">
    <location>
        <position position="171"/>
    </location>
    <ligand>
        <name>substrate</name>
    </ligand>
</feature>
<reference evidence="17 18" key="1">
    <citation type="submission" date="2017-06" db="EMBL/GenBank/DDBJ databases">
        <authorList>
            <person name="Kim H.J."/>
            <person name="Triplett B.A."/>
        </authorList>
    </citation>
    <scope>NUCLEOTIDE SEQUENCE [LARGE SCALE GENOMIC DNA]</scope>
    <source>
        <strain evidence="17 18">U15</strain>
    </source>
</reference>
<dbReference type="EMBL" id="FZOT01000001">
    <property type="protein sequence ID" value="SNS17746.1"/>
    <property type="molecule type" value="Genomic_DNA"/>
</dbReference>
<dbReference type="AlphaFoldDB" id="A0A239CBX4"/>
<dbReference type="InterPro" id="IPR001967">
    <property type="entry name" value="Peptidase_S11_N"/>
</dbReference>
<keyword evidence="9" id="KW-0133">Cell shape</keyword>
<dbReference type="InterPro" id="IPR037167">
    <property type="entry name" value="Peptidase_S11_C_sf"/>
</dbReference>
<organism evidence="17 18">
    <name type="scientific">Noviherbaspirillum humi</name>
    <dbReference type="NCBI Taxonomy" id="1688639"/>
    <lineage>
        <taxon>Bacteria</taxon>
        <taxon>Pseudomonadati</taxon>
        <taxon>Pseudomonadota</taxon>
        <taxon>Betaproteobacteria</taxon>
        <taxon>Burkholderiales</taxon>
        <taxon>Oxalobacteraceae</taxon>
        <taxon>Noviherbaspirillum</taxon>
    </lineage>
</organism>
<feature type="active site" description="Acyl-ester intermediate" evidence="13">
    <location>
        <position position="7"/>
    </location>
</feature>
<dbReference type="InterPro" id="IPR018044">
    <property type="entry name" value="Peptidase_S11"/>
</dbReference>
<evidence type="ECO:0000256" key="10">
    <source>
        <dbReference type="ARBA" id="ARBA00022984"/>
    </source>
</evidence>
<comment type="pathway">
    <text evidence="2">Cell wall biogenesis; peptidoglycan biosynthesis.</text>
</comment>
<dbReference type="SUPFAM" id="SSF56601">
    <property type="entry name" value="beta-lactamase/transpeptidase-like"/>
    <property type="match status" value="1"/>
</dbReference>
<dbReference type="GO" id="GO:0009252">
    <property type="term" value="P:peptidoglycan biosynthetic process"/>
    <property type="evidence" value="ECO:0007669"/>
    <property type="project" value="UniProtKB-UniPathway"/>
</dbReference>
<protein>
    <recommendedName>
        <fullName evidence="4">serine-type D-Ala-D-Ala carboxypeptidase</fullName>
        <ecNumber evidence="4">3.4.16.4</ecNumber>
    </recommendedName>
</protein>
<comment type="similarity">
    <text evidence="3 15">Belongs to the peptidase S11 family.</text>
</comment>
<dbReference type="SMART" id="SM00936">
    <property type="entry name" value="PBP5_C"/>
    <property type="match status" value="1"/>
</dbReference>
<dbReference type="Pfam" id="PF07943">
    <property type="entry name" value="PBP5_C"/>
    <property type="match status" value="1"/>
</dbReference>
<dbReference type="Proteomes" id="UP000198284">
    <property type="component" value="Unassembled WGS sequence"/>
</dbReference>
<feature type="domain" description="Peptidase S11 D-Ala-D-Ala carboxypeptidase A C-terminal" evidence="16">
    <location>
        <begin position="225"/>
        <end position="315"/>
    </location>
</feature>
<dbReference type="PRINTS" id="PR00725">
    <property type="entry name" value="DADACBPTASE1"/>
</dbReference>
<evidence type="ECO:0000256" key="4">
    <source>
        <dbReference type="ARBA" id="ARBA00012448"/>
    </source>
</evidence>
<dbReference type="Gene3D" id="2.60.410.10">
    <property type="entry name" value="D-Ala-D-Ala carboxypeptidase, C-terminal domain"/>
    <property type="match status" value="1"/>
</dbReference>
<evidence type="ECO:0000256" key="3">
    <source>
        <dbReference type="ARBA" id="ARBA00007164"/>
    </source>
</evidence>
<keyword evidence="5 17" id="KW-0121">Carboxypeptidase</keyword>
<name>A0A239CBX4_9BURK</name>
<dbReference type="EC" id="3.4.16.4" evidence="4"/>
<evidence type="ECO:0000256" key="14">
    <source>
        <dbReference type="PIRSR" id="PIRSR618044-2"/>
    </source>
</evidence>
<keyword evidence="7" id="KW-0732">Signal</keyword>
<dbReference type="Gene3D" id="3.40.710.10">
    <property type="entry name" value="DD-peptidase/beta-lactamase superfamily"/>
    <property type="match status" value="1"/>
</dbReference>
<dbReference type="InterPro" id="IPR015956">
    <property type="entry name" value="Peniciliin-bd_prot_C_sf"/>
</dbReference>
<dbReference type="GO" id="GO:0008360">
    <property type="term" value="P:regulation of cell shape"/>
    <property type="evidence" value="ECO:0007669"/>
    <property type="project" value="UniProtKB-KW"/>
</dbReference>
<dbReference type="PANTHER" id="PTHR21581">
    <property type="entry name" value="D-ALANYL-D-ALANINE CARBOXYPEPTIDASE"/>
    <property type="match status" value="1"/>
</dbReference>
<keyword evidence="10" id="KW-0573">Peptidoglycan synthesis</keyword>
<dbReference type="InterPro" id="IPR012907">
    <property type="entry name" value="Peptidase_S11_C"/>
</dbReference>